<dbReference type="SMART" id="SM00326">
    <property type="entry name" value="SH3"/>
    <property type="match status" value="2"/>
</dbReference>
<dbReference type="InterPro" id="IPR043539">
    <property type="entry name" value="Grb2-like"/>
</dbReference>
<evidence type="ECO:0000256" key="1">
    <source>
        <dbReference type="ARBA" id="ARBA00022443"/>
    </source>
</evidence>
<dbReference type="PRINTS" id="PR00452">
    <property type="entry name" value="SH3DOMAIN"/>
</dbReference>
<dbReference type="Pfam" id="PF00018">
    <property type="entry name" value="SH3_1"/>
    <property type="match status" value="2"/>
</dbReference>
<evidence type="ECO:0000256" key="4">
    <source>
        <dbReference type="PROSITE-ProRule" id="PRU00192"/>
    </source>
</evidence>
<keyword evidence="8" id="KW-1185">Reference proteome</keyword>
<dbReference type="SUPFAM" id="SSF50044">
    <property type="entry name" value="SH3-domain"/>
    <property type="match status" value="2"/>
</dbReference>
<evidence type="ECO:0000313" key="7">
    <source>
        <dbReference type="EMBL" id="CAI5769555.1"/>
    </source>
</evidence>
<evidence type="ECO:0000259" key="6">
    <source>
        <dbReference type="PROSITE" id="PS50002"/>
    </source>
</evidence>
<dbReference type="PANTHER" id="PTHR46037">
    <property type="entry name" value="PROTEIN ENHANCER OF SEVENLESS 2B"/>
    <property type="match status" value="1"/>
</dbReference>
<dbReference type="Gene3D" id="3.30.505.10">
    <property type="entry name" value="SH2 domain"/>
    <property type="match status" value="1"/>
</dbReference>
<organism evidence="7 8">
    <name type="scientific">Podarcis lilfordi</name>
    <name type="common">Lilford's wall lizard</name>
    <dbReference type="NCBI Taxonomy" id="74358"/>
    <lineage>
        <taxon>Eukaryota</taxon>
        <taxon>Metazoa</taxon>
        <taxon>Chordata</taxon>
        <taxon>Craniata</taxon>
        <taxon>Vertebrata</taxon>
        <taxon>Euteleostomi</taxon>
        <taxon>Lepidosauria</taxon>
        <taxon>Squamata</taxon>
        <taxon>Bifurcata</taxon>
        <taxon>Unidentata</taxon>
        <taxon>Episquamata</taxon>
        <taxon>Laterata</taxon>
        <taxon>Lacertibaenia</taxon>
        <taxon>Lacertidae</taxon>
        <taxon>Podarcis</taxon>
    </lineage>
</organism>
<feature type="domain" description="SH3" evidence="6">
    <location>
        <begin position="156"/>
        <end position="215"/>
    </location>
</feature>
<dbReference type="InterPro" id="IPR036860">
    <property type="entry name" value="SH2_dom_sf"/>
</dbReference>
<gene>
    <name evidence="7" type="ORF">PODLI_1B037110</name>
</gene>
<feature type="domain" description="SH2" evidence="5">
    <location>
        <begin position="60"/>
        <end position="151"/>
    </location>
</feature>
<keyword evidence="1 4" id="KW-0728">SH3 domain</keyword>
<dbReference type="AlphaFoldDB" id="A0AA35P1L6"/>
<evidence type="ECO:0000256" key="2">
    <source>
        <dbReference type="ARBA" id="ARBA00022999"/>
    </source>
</evidence>
<dbReference type="Gene3D" id="2.30.30.40">
    <property type="entry name" value="SH3 Domains"/>
    <property type="match status" value="2"/>
</dbReference>
<evidence type="ECO:0000313" key="8">
    <source>
        <dbReference type="Proteomes" id="UP001178461"/>
    </source>
</evidence>
<dbReference type="InterPro" id="IPR036028">
    <property type="entry name" value="SH3-like_dom_sf"/>
</dbReference>
<dbReference type="PROSITE" id="PS50001">
    <property type="entry name" value="SH2"/>
    <property type="match status" value="1"/>
</dbReference>
<evidence type="ECO:0000259" key="5">
    <source>
        <dbReference type="PROSITE" id="PS50001"/>
    </source>
</evidence>
<protein>
    <submittedName>
        <fullName evidence="7">Growth factor receptor-bound protein 2</fullName>
    </submittedName>
</protein>
<dbReference type="Proteomes" id="UP001178461">
    <property type="component" value="Chromosome 3"/>
</dbReference>
<dbReference type="CDD" id="cd09941">
    <property type="entry name" value="SH2_Grb2_like"/>
    <property type="match status" value="1"/>
</dbReference>
<evidence type="ECO:0000256" key="3">
    <source>
        <dbReference type="PROSITE-ProRule" id="PRU00191"/>
    </source>
</evidence>
<proteinExistence type="predicted"/>
<sequence length="231" mass="26446">MEAVAQYDFQPRNWDELSFRRGDLLKVLEKDSEPRWANAERGGREGLIPENRIAFKPHPWFWGKLPRDIADEALARQSFDGAFMIRESESAPGGFSLSVKTGPDVQHFRVFRDLSGHYYLGAAAFNSLNELVQHHRTTSVSRDRVILLRDMEQGPRYPTYVRALFDFRPQMACELGFRRGDVIRILDDSDPNWWKGACEGRRGMLPHNFVAPVKWDGCSTGGAGDGEKRKF</sequence>
<dbReference type="EMBL" id="OX395128">
    <property type="protein sequence ID" value="CAI5769555.1"/>
    <property type="molecule type" value="Genomic_DNA"/>
</dbReference>
<dbReference type="Pfam" id="PF00017">
    <property type="entry name" value="SH2"/>
    <property type="match status" value="1"/>
</dbReference>
<accession>A0AA35P1L6</accession>
<dbReference type="SUPFAM" id="SSF55550">
    <property type="entry name" value="SH2 domain"/>
    <property type="match status" value="1"/>
</dbReference>
<feature type="domain" description="SH3" evidence="6">
    <location>
        <begin position="1"/>
        <end position="58"/>
    </location>
</feature>
<keyword evidence="7" id="KW-0675">Receptor</keyword>
<dbReference type="PRINTS" id="PR00499">
    <property type="entry name" value="P67PHOX"/>
</dbReference>
<reference evidence="7" key="1">
    <citation type="submission" date="2022-12" db="EMBL/GenBank/DDBJ databases">
        <authorList>
            <person name="Alioto T."/>
            <person name="Alioto T."/>
            <person name="Gomez Garrido J."/>
        </authorList>
    </citation>
    <scope>NUCLEOTIDE SEQUENCE</scope>
</reference>
<dbReference type="PRINTS" id="PR00401">
    <property type="entry name" value="SH2DOMAIN"/>
</dbReference>
<name>A0AA35P1L6_9SAUR</name>
<dbReference type="InterPro" id="IPR001452">
    <property type="entry name" value="SH3_domain"/>
</dbReference>
<dbReference type="SMART" id="SM00252">
    <property type="entry name" value="SH2"/>
    <property type="match status" value="1"/>
</dbReference>
<dbReference type="InterPro" id="IPR000980">
    <property type="entry name" value="SH2"/>
</dbReference>
<keyword evidence="2 3" id="KW-0727">SH2 domain</keyword>
<dbReference type="PROSITE" id="PS50002">
    <property type="entry name" value="SH3"/>
    <property type="match status" value="2"/>
</dbReference>